<evidence type="ECO:0000256" key="1">
    <source>
        <dbReference type="ARBA" id="ARBA00004123"/>
    </source>
</evidence>
<keyword evidence="3" id="KW-0238">DNA-binding</keyword>
<comment type="subcellular location">
    <subcellularLocation>
        <location evidence="1">Nucleus</location>
    </subcellularLocation>
</comment>
<feature type="compositionally biased region" description="Basic residues" evidence="5">
    <location>
        <begin position="146"/>
        <end position="155"/>
    </location>
</feature>
<dbReference type="PROSITE" id="PS00036">
    <property type="entry name" value="BZIP_BASIC"/>
    <property type="match status" value="1"/>
</dbReference>
<evidence type="ECO:0000259" key="6">
    <source>
        <dbReference type="PROSITE" id="PS00036"/>
    </source>
</evidence>
<keyword evidence="2" id="KW-0597">Phosphoprotein</keyword>
<evidence type="ECO:0000256" key="4">
    <source>
        <dbReference type="ARBA" id="ARBA00023242"/>
    </source>
</evidence>
<feature type="compositionally biased region" description="Basic and acidic residues" evidence="5">
    <location>
        <begin position="99"/>
        <end position="108"/>
    </location>
</feature>
<proteinExistence type="predicted"/>
<dbReference type="InterPro" id="IPR004827">
    <property type="entry name" value="bZIP"/>
</dbReference>
<dbReference type="GO" id="GO:0005634">
    <property type="term" value="C:nucleus"/>
    <property type="evidence" value="ECO:0007669"/>
    <property type="project" value="UniProtKB-SubCell"/>
</dbReference>
<feature type="domain" description="BZIP" evidence="6">
    <location>
        <begin position="113"/>
        <end position="128"/>
    </location>
</feature>
<dbReference type="PANTHER" id="PTHR22952:SF487">
    <property type="entry name" value="BZIP DOMAIN-CONTAINING PROTEIN"/>
    <property type="match status" value="1"/>
</dbReference>
<dbReference type="GO" id="GO:0003677">
    <property type="term" value="F:DNA binding"/>
    <property type="evidence" value="ECO:0007669"/>
    <property type="project" value="UniProtKB-KW"/>
</dbReference>
<evidence type="ECO:0000313" key="7">
    <source>
        <dbReference type="EMBL" id="CAH8313934.1"/>
    </source>
</evidence>
<comment type="caution">
    <text evidence="7">The sequence shown here is derived from an EMBL/GenBank/DDBJ whole genome shotgun (WGS) entry which is preliminary data.</text>
</comment>
<accession>A0ABC8J5U6</accession>
<keyword evidence="4" id="KW-0539">Nucleus</keyword>
<protein>
    <recommendedName>
        <fullName evidence="6">BZIP domain-containing protein</fullName>
    </recommendedName>
</protein>
<evidence type="ECO:0000256" key="2">
    <source>
        <dbReference type="ARBA" id="ARBA00022553"/>
    </source>
</evidence>
<gene>
    <name evidence="7" type="ORF">ERUC_LOCUS7035</name>
</gene>
<dbReference type="AlphaFoldDB" id="A0ABC8J5U6"/>
<feature type="compositionally biased region" description="Basic and acidic residues" evidence="5">
    <location>
        <begin position="117"/>
        <end position="132"/>
    </location>
</feature>
<keyword evidence="8" id="KW-1185">Reference proteome</keyword>
<sequence length="177" mass="20522">MTQVTMEEVWKEINLASFHKHRHLNIDHEPVLRNQNPTNSIIQDFLSKPLNKEPPPSSSSTHHVSLLLPPATVPSLNPQYSIDTHFDESARFGCLGKKRSQDSDESRGDRRHKRMTKNRESAARSRARKQERVSPYPSFPFQIHVNQKKKKKKKNDKSSVDYTVLPCIKSGMCFYFH</sequence>
<evidence type="ECO:0000256" key="3">
    <source>
        <dbReference type="ARBA" id="ARBA00023125"/>
    </source>
</evidence>
<evidence type="ECO:0000256" key="5">
    <source>
        <dbReference type="SAM" id="MobiDB-lite"/>
    </source>
</evidence>
<reference evidence="7 8" key="1">
    <citation type="submission" date="2022-03" db="EMBL/GenBank/DDBJ databases">
        <authorList>
            <person name="Macdonald S."/>
            <person name="Ahmed S."/>
            <person name="Newling K."/>
        </authorList>
    </citation>
    <scope>NUCLEOTIDE SEQUENCE [LARGE SCALE GENOMIC DNA]</scope>
</reference>
<dbReference type="EMBL" id="CAKOAT010080155">
    <property type="protein sequence ID" value="CAH8313934.1"/>
    <property type="molecule type" value="Genomic_DNA"/>
</dbReference>
<name>A0ABC8J5U6_ERUVS</name>
<dbReference type="PANTHER" id="PTHR22952">
    <property type="entry name" value="CAMP-RESPONSE ELEMENT BINDING PROTEIN-RELATED"/>
    <property type="match status" value="1"/>
</dbReference>
<feature type="region of interest" description="Disordered" evidence="5">
    <location>
        <begin position="93"/>
        <end position="157"/>
    </location>
</feature>
<evidence type="ECO:0000313" key="8">
    <source>
        <dbReference type="Proteomes" id="UP001642260"/>
    </source>
</evidence>
<dbReference type="Gene3D" id="1.20.5.170">
    <property type="match status" value="1"/>
</dbReference>
<dbReference type="InterPro" id="IPR046347">
    <property type="entry name" value="bZIP_sf"/>
</dbReference>
<dbReference type="SUPFAM" id="SSF57959">
    <property type="entry name" value="Leucine zipper domain"/>
    <property type="match status" value="1"/>
</dbReference>
<organism evidence="7 8">
    <name type="scientific">Eruca vesicaria subsp. sativa</name>
    <name type="common">Garden rocket</name>
    <name type="synonym">Eruca sativa</name>
    <dbReference type="NCBI Taxonomy" id="29727"/>
    <lineage>
        <taxon>Eukaryota</taxon>
        <taxon>Viridiplantae</taxon>
        <taxon>Streptophyta</taxon>
        <taxon>Embryophyta</taxon>
        <taxon>Tracheophyta</taxon>
        <taxon>Spermatophyta</taxon>
        <taxon>Magnoliopsida</taxon>
        <taxon>eudicotyledons</taxon>
        <taxon>Gunneridae</taxon>
        <taxon>Pentapetalae</taxon>
        <taxon>rosids</taxon>
        <taxon>malvids</taxon>
        <taxon>Brassicales</taxon>
        <taxon>Brassicaceae</taxon>
        <taxon>Brassiceae</taxon>
        <taxon>Eruca</taxon>
    </lineage>
</organism>
<dbReference type="InterPro" id="IPR043452">
    <property type="entry name" value="BZIP46-like"/>
</dbReference>
<dbReference type="Proteomes" id="UP001642260">
    <property type="component" value="Unassembled WGS sequence"/>
</dbReference>